<keyword evidence="3" id="KW-1185">Reference proteome</keyword>
<evidence type="ECO:0000313" key="3">
    <source>
        <dbReference type="Proteomes" id="UP001447188"/>
    </source>
</evidence>
<dbReference type="Proteomes" id="UP001447188">
    <property type="component" value="Unassembled WGS sequence"/>
</dbReference>
<feature type="region of interest" description="Disordered" evidence="1">
    <location>
        <begin position="1"/>
        <end position="40"/>
    </location>
</feature>
<reference evidence="2 3" key="1">
    <citation type="submission" date="2024-02" db="EMBL/GenBank/DDBJ databases">
        <title>Discinaceae phylogenomics.</title>
        <authorList>
            <person name="Dirks A.C."/>
            <person name="James T.Y."/>
        </authorList>
    </citation>
    <scope>NUCLEOTIDE SEQUENCE [LARGE SCALE GENOMIC DNA]</scope>
    <source>
        <strain evidence="2 3">ACD0624</strain>
    </source>
</reference>
<dbReference type="EMBL" id="JBBBZM010000045">
    <property type="protein sequence ID" value="KAL0636716.1"/>
    <property type="molecule type" value="Genomic_DNA"/>
</dbReference>
<organism evidence="2 3">
    <name type="scientific">Discina gigas</name>
    <dbReference type="NCBI Taxonomy" id="1032678"/>
    <lineage>
        <taxon>Eukaryota</taxon>
        <taxon>Fungi</taxon>
        <taxon>Dikarya</taxon>
        <taxon>Ascomycota</taxon>
        <taxon>Pezizomycotina</taxon>
        <taxon>Pezizomycetes</taxon>
        <taxon>Pezizales</taxon>
        <taxon>Discinaceae</taxon>
        <taxon>Discina</taxon>
    </lineage>
</organism>
<comment type="caution">
    <text evidence="2">The sequence shown here is derived from an EMBL/GenBank/DDBJ whole genome shotgun (WGS) entry which is preliminary data.</text>
</comment>
<feature type="region of interest" description="Disordered" evidence="1">
    <location>
        <begin position="237"/>
        <end position="273"/>
    </location>
</feature>
<feature type="compositionally biased region" description="Basic and acidic residues" evidence="1">
    <location>
        <begin position="17"/>
        <end position="30"/>
    </location>
</feature>
<gene>
    <name evidence="2" type="ORF">Q9L58_004324</name>
</gene>
<evidence type="ECO:0000256" key="1">
    <source>
        <dbReference type="SAM" id="MobiDB-lite"/>
    </source>
</evidence>
<protein>
    <submittedName>
        <fullName evidence="2">Uncharacterized protein</fullName>
    </submittedName>
</protein>
<evidence type="ECO:0000313" key="2">
    <source>
        <dbReference type="EMBL" id="KAL0636716.1"/>
    </source>
</evidence>
<sequence length="273" mass="29976">MPGYYNPNTPPDDIFDDFFRKNDRSSKTEDSASVYSNGEMPLPPLLHPAATFSGEMEFHASPLGSPRYMATPTFFGADVFPEMHNSPNSFELVNSPLHPPTISPLMSPSLASASQTSLNMPSAPFVSSHKKVPSIDPATPLAPRRPSVPAAPVTADSLADMIEEMNTDLSAYDATRAIMIESGWSSPQEIKNVEAQRADKERTWKERIAESKKVLEVMRRTEFKHYAMSSVSSIHSTDSTVTSNESVPITPGTAFPDSQSLRSFMSSERTLSR</sequence>
<proteinExistence type="predicted"/>
<accession>A0ABR3GMA8</accession>
<name>A0ABR3GMA8_9PEZI</name>
<feature type="compositionally biased region" description="Polar residues" evidence="1">
    <location>
        <begin position="256"/>
        <end position="273"/>
    </location>
</feature>